<reference evidence="2 3" key="1">
    <citation type="submission" date="2020-08" db="EMBL/GenBank/DDBJ databases">
        <title>Genomic Encyclopedia of Type Strains, Phase IV (KMG-IV): sequencing the most valuable type-strain genomes for metagenomic binning, comparative biology and taxonomic classification.</title>
        <authorList>
            <person name="Goeker M."/>
        </authorList>
    </citation>
    <scope>NUCLEOTIDE SEQUENCE [LARGE SCALE GENOMIC DNA]</scope>
    <source>
        <strain evidence="2 3">DSM 25966</strain>
    </source>
</reference>
<dbReference type="AlphaFoldDB" id="A0A840AQI4"/>
<name>A0A840AQI4_9HYPH</name>
<dbReference type="Pfam" id="PF09980">
    <property type="entry name" value="DUF2214"/>
    <property type="match status" value="1"/>
</dbReference>
<accession>A0A840AQI4</accession>
<feature type="transmembrane region" description="Helical" evidence="1">
    <location>
        <begin position="6"/>
        <end position="29"/>
    </location>
</feature>
<organism evidence="2 3">
    <name type="scientific">Kaistia hirudinis</name>
    <dbReference type="NCBI Taxonomy" id="1293440"/>
    <lineage>
        <taxon>Bacteria</taxon>
        <taxon>Pseudomonadati</taxon>
        <taxon>Pseudomonadota</taxon>
        <taxon>Alphaproteobacteria</taxon>
        <taxon>Hyphomicrobiales</taxon>
        <taxon>Kaistiaceae</taxon>
        <taxon>Kaistia</taxon>
    </lineage>
</organism>
<feature type="transmembrane region" description="Helical" evidence="1">
    <location>
        <begin position="41"/>
        <end position="63"/>
    </location>
</feature>
<dbReference type="RefSeq" id="WP_183398790.1">
    <property type="nucleotide sequence ID" value="NZ_JACIDS010000003.1"/>
</dbReference>
<evidence type="ECO:0000313" key="3">
    <source>
        <dbReference type="Proteomes" id="UP000553963"/>
    </source>
</evidence>
<gene>
    <name evidence="2" type="ORF">GGR25_002171</name>
</gene>
<proteinExistence type="predicted"/>
<sequence>MLTDLLLAIVHHLLVFILFAILAVELVWMKRELTREGLPRLARLDMIFGIVAGLVLVAGFARVFYGAKGYEYYFASHSFWTKIAAFVAIALLSIYPTLKIIAWSRRAKREPHFVPPAAEIRRARFVMHIEATIFLLIPIFAAAMARGY</sequence>
<evidence type="ECO:0000256" key="1">
    <source>
        <dbReference type="SAM" id="Phobius"/>
    </source>
</evidence>
<feature type="transmembrane region" description="Helical" evidence="1">
    <location>
        <begin position="125"/>
        <end position="145"/>
    </location>
</feature>
<keyword evidence="1" id="KW-0472">Membrane</keyword>
<dbReference type="Proteomes" id="UP000553963">
    <property type="component" value="Unassembled WGS sequence"/>
</dbReference>
<dbReference type="EMBL" id="JACIDS010000003">
    <property type="protein sequence ID" value="MBB3931121.1"/>
    <property type="molecule type" value="Genomic_DNA"/>
</dbReference>
<dbReference type="InterPro" id="IPR018706">
    <property type="entry name" value="DUF2214_membrane"/>
</dbReference>
<evidence type="ECO:0000313" key="2">
    <source>
        <dbReference type="EMBL" id="MBB3931121.1"/>
    </source>
</evidence>
<comment type="caution">
    <text evidence="2">The sequence shown here is derived from an EMBL/GenBank/DDBJ whole genome shotgun (WGS) entry which is preliminary data.</text>
</comment>
<keyword evidence="1" id="KW-0812">Transmembrane</keyword>
<keyword evidence="3" id="KW-1185">Reference proteome</keyword>
<feature type="transmembrane region" description="Helical" evidence="1">
    <location>
        <begin position="83"/>
        <end position="104"/>
    </location>
</feature>
<protein>
    <submittedName>
        <fullName evidence="2">Putative membrane protein</fullName>
    </submittedName>
</protein>
<keyword evidence="1" id="KW-1133">Transmembrane helix</keyword>